<evidence type="ECO:0000256" key="1">
    <source>
        <dbReference type="SAM" id="Phobius"/>
    </source>
</evidence>
<dbReference type="Proteomes" id="UP000053558">
    <property type="component" value="Unassembled WGS sequence"/>
</dbReference>
<dbReference type="GeneID" id="19208331"/>
<proteinExistence type="predicted"/>
<feature type="non-terminal residue" evidence="2">
    <location>
        <position position="212"/>
    </location>
</feature>
<keyword evidence="3" id="KW-1185">Reference proteome</keyword>
<feature type="transmembrane region" description="Helical" evidence="1">
    <location>
        <begin position="156"/>
        <end position="175"/>
    </location>
</feature>
<accession>A0A5M3MC88</accession>
<evidence type="ECO:0000313" key="2">
    <source>
        <dbReference type="EMBL" id="EIW76460.1"/>
    </source>
</evidence>
<evidence type="ECO:0000313" key="3">
    <source>
        <dbReference type="Proteomes" id="UP000053558"/>
    </source>
</evidence>
<feature type="transmembrane region" description="Helical" evidence="1">
    <location>
        <begin position="18"/>
        <end position="37"/>
    </location>
</feature>
<dbReference type="OMA" id="PSCHITC"/>
<feature type="transmembrane region" description="Helical" evidence="1">
    <location>
        <begin position="57"/>
        <end position="78"/>
    </location>
</feature>
<feature type="transmembrane region" description="Helical" evidence="1">
    <location>
        <begin position="181"/>
        <end position="204"/>
    </location>
</feature>
<sequence>MQAIVTYIPSCHITCRSLWTIVSTCLLTVFACVYTAVHHNVPSPYDRRLRLIFRTVWTIMCGIGTPELIVVWAARQWISARYFTKEMNQWLSDEKHESWTDAHSFYAYMGGFMIYHNGRPYSTITPRNLLQCLKDGHIDPIKLTIIEVDDCSKGDFISKGLVIVQVAWFVIQLVARHLGGIAVTPLEIGTVAFSVLCFVTYVFWWEKPLNVQ</sequence>
<dbReference type="PANTHER" id="PTHR35043">
    <property type="entry name" value="TRANSCRIPTION FACTOR DOMAIN-CONTAINING PROTEIN"/>
    <property type="match status" value="1"/>
</dbReference>
<dbReference type="OrthoDB" id="9451547at2759"/>
<comment type="caution">
    <text evidence="2">The sequence shown here is derived from an EMBL/GenBank/DDBJ whole genome shotgun (WGS) entry which is preliminary data.</text>
</comment>
<dbReference type="EMBL" id="JH711586">
    <property type="protein sequence ID" value="EIW76460.1"/>
    <property type="molecule type" value="Genomic_DNA"/>
</dbReference>
<organism evidence="2 3">
    <name type="scientific">Coniophora puteana (strain RWD-64-598)</name>
    <name type="common">Brown rot fungus</name>
    <dbReference type="NCBI Taxonomy" id="741705"/>
    <lineage>
        <taxon>Eukaryota</taxon>
        <taxon>Fungi</taxon>
        <taxon>Dikarya</taxon>
        <taxon>Basidiomycota</taxon>
        <taxon>Agaricomycotina</taxon>
        <taxon>Agaricomycetes</taxon>
        <taxon>Agaricomycetidae</taxon>
        <taxon>Boletales</taxon>
        <taxon>Coniophorineae</taxon>
        <taxon>Coniophoraceae</taxon>
        <taxon>Coniophora</taxon>
    </lineage>
</organism>
<dbReference type="AlphaFoldDB" id="A0A5M3MC88"/>
<dbReference type="RefSeq" id="XP_007773306.1">
    <property type="nucleotide sequence ID" value="XM_007775116.1"/>
</dbReference>
<keyword evidence="1" id="KW-0472">Membrane</keyword>
<dbReference type="PANTHER" id="PTHR35043:SF8">
    <property type="entry name" value="DUF4220 DOMAIN-CONTAINING PROTEIN"/>
    <property type="match status" value="1"/>
</dbReference>
<gene>
    <name evidence="2" type="ORF">CONPUDRAFT_64010</name>
</gene>
<keyword evidence="1" id="KW-0812">Transmembrane</keyword>
<name>A0A5M3MC88_CONPW</name>
<reference evidence="3" key="1">
    <citation type="journal article" date="2012" name="Science">
        <title>The Paleozoic origin of enzymatic lignin decomposition reconstructed from 31 fungal genomes.</title>
        <authorList>
            <person name="Floudas D."/>
            <person name="Binder M."/>
            <person name="Riley R."/>
            <person name="Barry K."/>
            <person name="Blanchette R.A."/>
            <person name="Henrissat B."/>
            <person name="Martinez A.T."/>
            <person name="Otillar R."/>
            <person name="Spatafora J.W."/>
            <person name="Yadav J.S."/>
            <person name="Aerts A."/>
            <person name="Benoit I."/>
            <person name="Boyd A."/>
            <person name="Carlson A."/>
            <person name="Copeland A."/>
            <person name="Coutinho P.M."/>
            <person name="de Vries R.P."/>
            <person name="Ferreira P."/>
            <person name="Findley K."/>
            <person name="Foster B."/>
            <person name="Gaskell J."/>
            <person name="Glotzer D."/>
            <person name="Gorecki P."/>
            <person name="Heitman J."/>
            <person name="Hesse C."/>
            <person name="Hori C."/>
            <person name="Igarashi K."/>
            <person name="Jurgens J.A."/>
            <person name="Kallen N."/>
            <person name="Kersten P."/>
            <person name="Kohler A."/>
            <person name="Kuees U."/>
            <person name="Kumar T.K.A."/>
            <person name="Kuo A."/>
            <person name="LaButti K."/>
            <person name="Larrondo L.F."/>
            <person name="Lindquist E."/>
            <person name="Ling A."/>
            <person name="Lombard V."/>
            <person name="Lucas S."/>
            <person name="Lundell T."/>
            <person name="Martin R."/>
            <person name="McLaughlin D.J."/>
            <person name="Morgenstern I."/>
            <person name="Morin E."/>
            <person name="Murat C."/>
            <person name="Nagy L.G."/>
            <person name="Nolan M."/>
            <person name="Ohm R.A."/>
            <person name="Patyshakuliyeva A."/>
            <person name="Rokas A."/>
            <person name="Ruiz-Duenas F.J."/>
            <person name="Sabat G."/>
            <person name="Salamov A."/>
            <person name="Samejima M."/>
            <person name="Schmutz J."/>
            <person name="Slot J.C."/>
            <person name="St John F."/>
            <person name="Stenlid J."/>
            <person name="Sun H."/>
            <person name="Sun S."/>
            <person name="Syed K."/>
            <person name="Tsang A."/>
            <person name="Wiebenga A."/>
            <person name="Young D."/>
            <person name="Pisabarro A."/>
            <person name="Eastwood D.C."/>
            <person name="Martin F."/>
            <person name="Cullen D."/>
            <person name="Grigoriev I.V."/>
            <person name="Hibbett D.S."/>
        </authorList>
    </citation>
    <scope>NUCLEOTIDE SEQUENCE [LARGE SCALE GENOMIC DNA]</scope>
    <source>
        <strain evidence="3">RWD-64-598 SS2</strain>
    </source>
</reference>
<protein>
    <submittedName>
        <fullName evidence="2">Uncharacterized protein</fullName>
    </submittedName>
</protein>
<dbReference type="KEGG" id="cput:CONPUDRAFT_64010"/>
<keyword evidence="1" id="KW-1133">Transmembrane helix</keyword>